<comment type="caution">
    <text evidence="1">The sequence shown here is derived from an EMBL/GenBank/DDBJ whole genome shotgun (WGS) entry which is preliminary data.</text>
</comment>
<evidence type="ECO:0000313" key="1">
    <source>
        <dbReference type="EMBL" id="MCJ2187260.1"/>
    </source>
</evidence>
<evidence type="ECO:0000313" key="2">
    <source>
        <dbReference type="Proteomes" id="UP001202281"/>
    </source>
</evidence>
<dbReference type="EMBL" id="JALHLG010000012">
    <property type="protein sequence ID" value="MCJ2187260.1"/>
    <property type="molecule type" value="Genomic_DNA"/>
</dbReference>
<organism evidence="1 2">
    <name type="scientific">Novosphingobium beihaiensis</name>
    <dbReference type="NCBI Taxonomy" id="2930389"/>
    <lineage>
        <taxon>Bacteria</taxon>
        <taxon>Pseudomonadati</taxon>
        <taxon>Pseudomonadota</taxon>
        <taxon>Alphaproteobacteria</taxon>
        <taxon>Sphingomonadales</taxon>
        <taxon>Sphingomonadaceae</taxon>
        <taxon>Novosphingobium</taxon>
    </lineage>
</organism>
<sequence>MHEHIIAAFFALDETKALGTVEELDDALALANDLGGHAAATRAAAAEAAASTAAATGATATETATIIAAEAAATAEAVSTASKAITAAAAKAILATETILSSEERIEIVLPKPIPLIASPSATTSIKTHLYERTLRCALKAFTRTRGRDRARHRARDQTAVCLSPAITSLTRVPDQ</sequence>
<dbReference type="Proteomes" id="UP001202281">
    <property type="component" value="Unassembled WGS sequence"/>
</dbReference>
<gene>
    <name evidence="1" type="ORF">MTR66_10610</name>
</gene>
<accession>A0ABT0BQM3</accession>
<name>A0ABT0BQM3_9SPHN</name>
<proteinExistence type="predicted"/>
<protein>
    <submittedName>
        <fullName evidence="1">Uncharacterized protein</fullName>
    </submittedName>
</protein>
<keyword evidence="2" id="KW-1185">Reference proteome</keyword>
<reference evidence="1 2" key="1">
    <citation type="submission" date="2022-04" db="EMBL/GenBank/DDBJ databases">
        <title>Identification of a novel bacterium isolated from mangrove sediments.</title>
        <authorList>
            <person name="Pan X."/>
        </authorList>
    </citation>
    <scope>NUCLEOTIDE SEQUENCE [LARGE SCALE GENOMIC DNA]</scope>
    <source>
        <strain evidence="1 2">B2638</strain>
    </source>
</reference>